<reference evidence="1" key="1">
    <citation type="journal article" date="2019" name="bioRxiv">
        <title>The Genome of the Zebra Mussel, Dreissena polymorpha: A Resource for Invasive Species Research.</title>
        <authorList>
            <person name="McCartney M.A."/>
            <person name="Auch B."/>
            <person name="Kono T."/>
            <person name="Mallez S."/>
            <person name="Zhang Y."/>
            <person name="Obille A."/>
            <person name="Becker A."/>
            <person name="Abrahante J.E."/>
            <person name="Garbe J."/>
            <person name="Badalamenti J.P."/>
            <person name="Herman A."/>
            <person name="Mangelson H."/>
            <person name="Liachko I."/>
            <person name="Sullivan S."/>
            <person name="Sone E.D."/>
            <person name="Koren S."/>
            <person name="Silverstein K.A.T."/>
            <person name="Beckman K.B."/>
            <person name="Gohl D.M."/>
        </authorList>
    </citation>
    <scope>NUCLEOTIDE SEQUENCE</scope>
    <source>
        <strain evidence="1">Duluth1</strain>
        <tissue evidence="1">Whole animal</tissue>
    </source>
</reference>
<accession>A0A9D4CUB2</accession>
<name>A0A9D4CUB2_DREPO</name>
<keyword evidence="2" id="KW-1185">Reference proteome</keyword>
<gene>
    <name evidence="1" type="ORF">DPMN_039946</name>
</gene>
<evidence type="ECO:0000313" key="1">
    <source>
        <dbReference type="EMBL" id="KAH3733517.1"/>
    </source>
</evidence>
<evidence type="ECO:0000313" key="2">
    <source>
        <dbReference type="Proteomes" id="UP000828390"/>
    </source>
</evidence>
<dbReference type="Proteomes" id="UP000828390">
    <property type="component" value="Unassembled WGS sequence"/>
</dbReference>
<reference evidence="1" key="2">
    <citation type="submission" date="2020-11" db="EMBL/GenBank/DDBJ databases">
        <authorList>
            <person name="McCartney M.A."/>
            <person name="Auch B."/>
            <person name="Kono T."/>
            <person name="Mallez S."/>
            <person name="Becker A."/>
            <person name="Gohl D.M."/>
            <person name="Silverstein K.A.T."/>
            <person name="Koren S."/>
            <person name="Bechman K.B."/>
            <person name="Herman A."/>
            <person name="Abrahante J.E."/>
            <person name="Garbe J."/>
        </authorList>
    </citation>
    <scope>NUCLEOTIDE SEQUENCE</scope>
    <source>
        <strain evidence="1">Duluth1</strain>
        <tissue evidence="1">Whole animal</tissue>
    </source>
</reference>
<sequence length="132" mass="14959">MPSANSDPWGMYKQLDMDSSLDTQSASRNLGAFNQQSGFDGFLSGSGQTGWTPIDGFRRSLRTSTYSWLERKLGHVNTHMYDKCYSNAIYKGNVEHKYQYGGHSLDLSGNSGEMRRRHRGAPQVRYFIVCCE</sequence>
<comment type="caution">
    <text evidence="1">The sequence shown here is derived from an EMBL/GenBank/DDBJ whole genome shotgun (WGS) entry which is preliminary data.</text>
</comment>
<organism evidence="1 2">
    <name type="scientific">Dreissena polymorpha</name>
    <name type="common">Zebra mussel</name>
    <name type="synonym">Mytilus polymorpha</name>
    <dbReference type="NCBI Taxonomy" id="45954"/>
    <lineage>
        <taxon>Eukaryota</taxon>
        <taxon>Metazoa</taxon>
        <taxon>Spiralia</taxon>
        <taxon>Lophotrochozoa</taxon>
        <taxon>Mollusca</taxon>
        <taxon>Bivalvia</taxon>
        <taxon>Autobranchia</taxon>
        <taxon>Heteroconchia</taxon>
        <taxon>Euheterodonta</taxon>
        <taxon>Imparidentia</taxon>
        <taxon>Neoheterodontei</taxon>
        <taxon>Myida</taxon>
        <taxon>Dreissenoidea</taxon>
        <taxon>Dreissenidae</taxon>
        <taxon>Dreissena</taxon>
    </lineage>
</organism>
<dbReference type="AlphaFoldDB" id="A0A9D4CUB2"/>
<dbReference type="EMBL" id="JAIWYP010000011">
    <property type="protein sequence ID" value="KAH3733517.1"/>
    <property type="molecule type" value="Genomic_DNA"/>
</dbReference>
<protein>
    <submittedName>
        <fullName evidence="1">Uncharacterized protein</fullName>
    </submittedName>
</protein>
<proteinExistence type="predicted"/>